<name>A0ABV0XID6_9TELE</name>
<keyword evidence="6 9" id="KW-1015">Disulfide bond</keyword>
<organism evidence="12 13">
    <name type="scientific">Ameca splendens</name>
    <dbReference type="NCBI Taxonomy" id="208324"/>
    <lineage>
        <taxon>Eukaryota</taxon>
        <taxon>Metazoa</taxon>
        <taxon>Chordata</taxon>
        <taxon>Craniata</taxon>
        <taxon>Vertebrata</taxon>
        <taxon>Euteleostomi</taxon>
        <taxon>Actinopterygii</taxon>
        <taxon>Neopterygii</taxon>
        <taxon>Teleostei</taxon>
        <taxon>Neoteleostei</taxon>
        <taxon>Acanthomorphata</taxon>
        <taxon>Ovalentaria</taxon>
        <taxon>Atherinomorphae</taxon>
        <taxon>Cyprinodontiformes</taxon>
        <taxon>Goodeidae</taxon>
        <taxon>Ameca</taxon>
    </lineage>
</organism>
<dbReference type="InterPro" id="IPR000742">
    <property type="entry name" value="EGF"/>
</dbReference>
<evidence type="ECO:0000313" key="12">
    <source>
        <dbReference type="EMBL" id="MEQ2281220.1"/>
    </source>
</evidence>
<keyword evidence="3" id="KW-0677">Repeat</keyword>
<evidence type="ECO:0000256" key="7">
    <source>
        <dbReference type="ARBA" id="ARBA00023170"/>
    </source>
</evidence>
<dbReference type="PROSITE" id="PS50068">
    <property type="entry name" value="LDLRA_2"/>
    <property type="match status" value="1"/>
</dbReference>
<dbReference type="EMBL" id="JAHRIP010003063">
    <property type="protein sequence ID" value="MEQ2281220.1"/>
    <property type="molecule type" value="Genomic_DNA"/>
</dbReference>
<dbReference type="SMART" id="SM00179">
    <property type="entry name" value="EGF_CA"/>
    <property type="match status" value="1"/>
</dbReference>
<feature type="non-terminal residue" evidence="12">
    <location>
        <position position="103"/>
    </location>
</feature>
<dbReference type="Proteomes" id="UP001469553">
    <property type="component" value="Unassembled WGS sequence"/>
</dbReference>
<sequence>MKQTSDPAASGTQLLTPLLVEKVTKCDGPKKFRCKNGECINSSKVCDNVKDCKDWSDEPVKECGLDECADNNGGCSHICRDRRIGYECDCPSGYKLLDKKTCG</sequence>
<dbReference type="InterPro" id="IPR023415">
    <property type="entry name" value="LDLR_class-A_CS"/>
</dbReference>
<evidence type="ECO:0000256" key="4">
    <source>
        <dbReference type="ARBA" id="ARBA00022989"/>
    </source>
</evidence>
<gene>
    <name evidence="12" type="ORF">AMECASPLE_028130</name>
</gene>
<dbReference type="Pfam" id="PF14670">
    <property type="entry name" value="FXa_inhibition"/>
    <property type="match status" value="1"/>
</dbReference>
<keyword evidence="5" id="KW-0472">Membrane</keyword>
<dbReference type="Gene3D" id="2.10.25.10">
    <property type="entry name" value="Laminin"/>
    <property type="match status" value="1"/>
</dbReference>
<evidence type="ECO:0000256" key="6">
    <source>
        <dbReference type="ARBA" id="ARBA00023157"/>
    </source>
</evidence>
<accession>A0ABV0XID6</accession>
<dbReference type="PANTHER" id="PTHR22722">
    <property type="entry name" value="LOW-DENSITY LIPOPROTEIN RECEPTOR-RELATED PROTEIN 2-RELATED"/>
    <property type="match status" value="1"/>
</dbReference>
<evidence type="ECO:0000256" key="2">
    <source>
        <dbReference type="ARBA" id="ARBA00022692"/>
    </source>
</evidence>
<evidence type="ECO:0000256" key="1">
    <source>
        <dbReference type="ARBA" id="ARBA00004167"/>
    </source>
</evidence>
<evidence type="ECO:0000256" key="3">
    <source>
        <dbReference type="ARBA" id="ARBA00022737"/>
    </source>
</evidence>
<evidence type="ECO:0000259" key="11">
    <source>
        <dbReference type="SMART" id="SM00181"/>
    </source>
</evidence>
<keyword evidence="4" id="KW-1133">Transmembrane helix</keyword>
<dbReference type="CDD" id="cd00112">
    <property type="entry name" value="LDLa"/>
    <property type="match status" value="1"/>
</dbReference>
<dbReference type="Pfam" id="PF00057">
    <property type="entry name" value="Ldl_recept_a"/>
    <property type="match status" value="1"/>
</dbReference>
<dbReference type="SMART" id="SM00181">
    <property type="entry name" value="EGF"/>
    <property type="match status" value="1"/>
</dbReference>
<dbReference type="SUPFAM" id="SSF57424">
    <property type="entry name" value="LDL receptor-like module"/>
    <property type="match status" value="1"/>
</dbReference>
<protein>
    <recommendedName>
        <fullName evidence="14">EGF-like domain-containing protein</fullName>
    </recommendedName>
</protein>
<comment type="caution">
    <text evidence="12">The sequence shown here is derived from an EMBL/GenBank/DDBJ whole genome shotgun (WGS) entry which is preliminary data.</text>
</comment>
<evidence type="ECO:0000256" key="5">
    <source>
        <dbReference type="ARBA" id="ARBA00023136"/>
    </source>
</evidence>
<proteinExistence type="predicted"/>
<keyword evidence="13" id="KW-1185">Reference proteome</keyword>
<feature type="domain" description="EGF-like calcium-binding" evidence="10">
    <location>
        <begin position="64"/>
        <end position="103"/>
    </location>
</feature>
<dbReference type="InterPro" id="IPR036055">
    <property type="entry name" value="LDL_receptor-like_sf"/>
</dbReference>
<dbReference type="SMART" id="SM00192">
    <property type="entry name" value="LDLa"/>
    <property type="match status" value="1"/>
</dbReference>
<evidence type="ECO:0000256" key="8">
    <source>
        <dbReference type="ARBA" id="ARBA00023180"/>
    </source>
</evidence>
<evidence type="ECO:0000313" key="13">
    <source>
        <dbReference type="Proteomes" id="UP001469553"/>
    </source>
</evidence>
<evidence type="ECO:0008006" key="14">
    <source>
        <dbReference type="Google" id="ProtNLM"/>
    </source>
</evidence>
<dbReference type="PANTHER" id="PTHR22722:SF15">
    <property type="entry name" value="LOW-DENSITY LIPOPROTEIN RECEPTOR-RELATED"/>
    <property type="match status" value="1"/>
</dbReference>
<feature type="disulfide bond" evidence="9">
    <location>
        <begin position="34"/>
        <end position="52"/>
    </location>
</feature>
<evidence type="ECO:0000256" key="9">
    <source>
        <dbReference type="PROSITE-ProRule" id="PRU00124"/>
    </source>
</evidence>
<dbReference type="InterPro" id="IPR051221">
    <property type="entry name" value="LDLR-related"/>
</dbReference>
<keyword evidence="8" id="KW-0325">Glycoprotein</keyword>
<comment type="caution">
    <text evidence="9">Lacks conserved residue(s) required for the propagation of feature annotation.</text>
</comment>
<keyword evidence="7" id="KW-0675">Receptor</keyword>
<feature type="domain" description="EGF-like" evidence="11">
    <location>
        <begin position="67"/>
        <end position="103"/>
    </location>
</feature>
<dbReference type="InterPro" id="IPR001881">
    <property type="entry name" value="EGF-like_Ca-bd_dom"/>
</dbReference>
<dbReference type="Gene3D" id="4.10.400.10">
    <property type="entry name" value="Low-density Lipoprotein Receptor"/>
    <property type="match status" value="1"/>
</dbReference>
<dbReference type="PROSITE" id="PS01209">
    <property type="entry name" value="LDLRA_1"/>
    <property type="match status" value="1"/>
</dbReference>
<evidence type="ECO:0000259" key="10">
    <source>
        <dbReference type="SMART" id="SM00179"/>
    </source>
</evidence>
<keyword evidence="2" id="KW-0812">Transmembrane</keyword>
<reference evidence="12 13" key="1">
    <citation type="submission" date="2021-06" db="EMBL/GenBank/DDBJ databases">
        <authorList>
            <person name="Palmer J.M."/>
        </authorList>
    </citation>
    <scope>NUCLEOTIDE SEQUENCE [LARGE SCALE GENOMIC DNA]</scope>
    <source>
        <strain evidence="12 13">AS_MEX2019</strain>
        <tissue evidence="12">Muscle</tissue>
    </source>
</reference>
<comment type="subcellular location">
    <subcellularLocation>
        <location evidence="1">Membrane</location>
        <topology evidence="1">Single-pass membrane protein</topology>
    </subcellularLocation>
</comment>
<dbReference type="SUPFAM" id="SSF57196">
    <property type="entry name" value="EGF/Laminin"/>
    <property type="match status" value="1"/>
</dbReference>
<dbReference type="InterPro" id="IPR002172">
    <property type="entry name" value="LDrepeatLR_classA_rpt"/>
</dbReference>